<evidence type="ECO:0000313" key="3">
    <source>
        <dbReference type="Proteomes" id="UP000644507"/>
    </source>
</evidence>
<keyword evidence="1" id="KW-1133">Transmembrane helix</keyword>
<comment type="caution">
    <text evidence="2">The sequence shown here is derived from an EMBL/GenBank/DDBJ whole genome shotgun (WGS) entry which is preliminary data.</text>
</comment>
<accession>A0A918TXV0</accession>
<dbReference type="Proteomes" id="UP000644507">
    <property type="component" value="Unassembled WGS sequence"/>
</dbReference>
<sequence length="152" mass="16840">MNRSVAEVKSAKLKRSPKIPVKSRLYLTAGGFFVTILVIGILFVVLELFSGIGFSDREDADVHFGVIRWKQGDVGFADYASLPGSYNWKLQWEGDNDEKLVMMEIGNQDSPSCKIGPDGNLHVTYGNGQYISVFGDATRNPLETIISSSNRY</sequence>
<reference evidence="2" key="1">
    <citation type="journal article" date="2014" name="Int. J. Syst. Evol. Microbiol.">
        <title>Complete genome sequence of Corynebacterium casei LMG S-19264T (=DSM 44701T), isolated from a smear-ripened cheese.</title>
        <authorList>
            <consortium name="US DOE Joint Genome Institute (JGI-PGF)"/>
            <person name="Walter F."/>
            <person name="Albersmeier A."/>
            <person name="Kalinowski J."/>
            <person name="Ruckert C."/>
        </authorList>
    </citation>
    <scope>NUCLEOTIDE SEQUENCE</scope>
    <source>
        <strain evidence="2">KCTC 12988</strain>
    </source>
</reference>
<dbReference type="EMBL" id="BMXI01000030">
    <property type="protein sequence ID" value="GHC67910.1"/>
    <property type="molecule type" value="Genomic_DNA"/>
</dbReference>
<name>A0A918TXV0_9BACT</name>
<proteinExistence type="predicted"/>
<protein>
    <submittedName>
        <fullName evidence="2">Uncharacterized protein</fullName>
    </submittedName>
</protein>
<evidence type="ECO:0000256" key="1">
    <source>
        <dbReference type="SAM" id="Phobius"/>
    </source>
</evidence>
<keyword evidence="1" id="KW-0472">Membrane</keyword>
<evidence type="ECO:0000313" key="2">
    <source>
        <dbReference type="EMBL" id="GHC67910.1"/>
    </source>
</evidence>
<dbReference type="AlphaFoldDB" id="A0A918TXV0"/>
<gene>
    <name evidence="2" type="ORF">GCM10007100_40040</name>
</gene>
<keyword evidence="3" id="KW-1185">Reference proteome</keyword>
<organism evidence="2 3">
    <name type="scientific">Roseibacillus persicicus</name>
    <dbReference type="NCBI Taxonomy" id="454148"/>
    <lineage>
        <taxon>Bacteria</taxon>
        <taxon>Pseudomonadati</taxon>
        <taxon>Verrucomicrobiota</taxon>
        <taxon>Verrucomicrobiia</taxon>
        <taxon>Verrucomicrobiales</taxon>
        <taxon>Verrucomicrobiaceae</taxon>
        <taxon>Roseibacillus</taxon>
    </lineage>
</organism>
<dbReference type="RefSeq" id="WP_189574557.1">
    <property type="nucleotide sequence ID" value="NZ_BMXI01000030.1"/>
</dbReference>
<reference evidence="2" key="2">
    <citation type="submission" date="2020-09" db="EMBL/GenBank/DDBJ databases">
        <authorList>
            <person name="Sun Q."/>
            <person name="Kim S."/>
        </authorList>
    </citation>
    <scope>NUCLEOTIDE SEQUENCE</scope>
    <source>
        <strain evidence="2">KCTC 12988</strain>
    </source>
</reference>
<feature type="transmembrane region" description="Helical" evidence="1">
    <location>
        <begin position="25"/>
        <end position="46"/>
    </location>
</feature>
<keyword evidence="1" id="KW-0812">Transmembrane</keyword>